<reference evidence="3" key="1">
    <citation type="submission" date="2022-11" db="UniProtKB">
        <authorList>
            <consortium name="WormBaseParasite"/>
        </authorList>
    </citation>
    <scope>IDENTIFICATION</scope>
</reference>
<sequence length="144" mass="16439">MKVFFTVGIFLCLTTFVVGYRRPPRPGENSPPQPNDKPNIVIEHDYDEEEEVVKKVVEEIIPEPSTTKSCNTNGFTCRTQFDCPSFPPSRLKPIYCEHGFCKLGFRQPKNHFVPCKSHHDCFGGYCAKGFCNKFLLLSTDKKQS</sequence>
<organism evidence="2 3">
    <name type="scientific">Panagrolaimus davidi</name>
    <dbReference type="NCBI Taxonomy" id="227884"/>
    <lineage>
        <taxon>Eukaryota</taxon>
        <taxon>Metazoa</taxon>
        <taxon>Ecdysozoa</taxon>
        <taxon>Nematoda</taxon>
        <taxon>Chromadorea</taxon>
        <taxon>Rhabditida</taxon>
        <taxon>Tylenchina</taxon>
        <taxon>Panagrolaimomorpha</taxon>
        <taxon>Panagrolaimoidea</taxon>
        <taxon>Panagrolaimidae</taxon>
        <taxon>Panagrolaimus</taxon>
    </lineage>
</organism>
<proteinExistence type="predicted"/>
<evidence type="ECO:0000256" key="1">
    <source>
        <dbReference type="SAM" id="SignalP"/>
    </source>
</evidence>
<evidence type="ECO:0000313" key="3">
    <source>
        <dbReference type="WBParaSite" id="PDA_v2.g27266.t1"/>
    </source>
</evidence>
<dbReference type="WBParaSite" id="PDA_v2.g27266.t1">
    <property type="protein sequence ID" value="PDA_v2.g27266.t1"/>
    <property type="gene ID" value="PDA_v2.g27266"/>
</dbReference>
<keyword evidence="2" id="KW-1185">Reference proteome</keyword>
<protein>
    <submittedName>
        <fullName evidence="3">Uncharacterized protein</fullName>
    </submittedName>
</protein>
<keyword evidence="1" id="KW-0732">Signal</keyword>
<name>A0A914QD64_9BILA</name>
<dbReference type="AlphaFoldDB" id="A0A914QD64"/>
<feature type="signal peptide" evidence="1">
    <location>
        <begin position="1"/>
        <end position="19"/>
    </location>
</feature>
<dbReference type="Proteomes" id="UP000887578">
    <property type="component" value="Unplaced"/>
</dbReference>
<accession>A0A914QD64</accession>
<evidence type="ECO:0000313" key="2">
    <source>
        <dbReference type="Proteomes" id="UP000887578"/>
    </source>
</evidence>
<feature type="chain" id="PRO_5037747937" evidence="1">
    <location>
        <begin position="20"/>
        <end position="144"/>
    </location>
</feature>